<dbReference type="GO" id="GO:0003678">
    <property type="term" value="F:DNA helicase activity"/>
    <property type="evidence" value="ECO:0007669"/>
    <property type="project" value="InterPro"/>
</dbReference>
<dbReference type="OrthoDB" id="2970604at2"/>
<name>A0A4U0SR67_9ACTN</name>
<dbReference type="GO" id="GO:0005829">
    <property type="term" value="C:cytosol"/>
    <property type="evidence" value="ECO:0007669"/>
    <property type="project" value="TreeGrafter"/>
</dbReference>
<dbReference type="GO" id="GO:0005524">
    <property type="term" value="F:ATP binding"/>
    <property type="evidence" value="ECO:0007669"/>
    <property type="project" value="InterPro"/>
</dbReference>
<accession>A0A4U0SR67</accession>
<dbReference type="Proteomes" id="UP000305778">
    <property type="component" value="Unassembled WGS sequence"/>
</dbReference>
<evidence type="ECO:0000259" key="4">
    <source>
        <dbReference type="Pfam" id="PF00772"/>
    </source>
</evidence>
<feature type="compositionally biased region" description="Basic and acidic residues" evidence="3">
    <location>
        <begin position="12"/>
        <end position="23"/>
    </location>
</feature>
<keyword evidence="1" id="KW-0235">DNA replication</keyword>
<dbReference type="PANTHER" id="PTHR30153">
    <property type="entry name" value="REPLICATIVE DNA HELICASE DNAB"/>
    <property type="match status" value="1"/>
</dbReference>
<feature type="region of interest" description="Disordered" evidence="3">
    <location>
        <begin position="125"/>
        <end position="146"/>
    </location>
</feature>
<dbReference type="PANTHER" id="PTHR30153:SF2">
    <property type="entry name" value="REPLICATIVE DNA HELICASE"/>
    <property type="match status" value="1"/>
</dbReference>
<reference evidence="5 6" key="1">
    <citation type="submission" date="2019-04" db="EMBL/GenBank/DDBJ databases">
        <title>Streptomyces oryziradicis sp. nov., a novel actinomycete isolated from rhizosphere soil of rice (Oryza sativa L.).</title>
        <authorList>
            <person name="Li C."/>
        </authorList>
    </citation>
    <scope>NUCLEOTIDE SEQUENCE [LARGE SCALE GENOMIC DNA]</scope>
    <source>
        <strain evidence="5 6">NEAU-C40</strain>
    </source>
</reference>
<dbReference type="AlphaFoldDB" id="A0A4U0SR67"/>
<dbReference type="SUPFAM" id="SSF48024">
    <property type="entry name" value="N-terminal domain of DnaB helicase"/>
    <property type="match status" value="1"/>
</dbReference>
<dbReference type="Gene3D" id="1.10.860.10">
    <property type="entry name" value="DNAb Helicase, Chain A"/>
    <property type="match status" value="1"/>
</dbReference>
<dbReference type="InterPro" id="IPR016136">
    <property type="entry name" value="DNA_helicase_N/primase_C"/>
</dbReference>
<organism evidence="5 6">
    <name type="scientific">Actinacidiphila oryziradicis</name>
    <dbReference type="NCBI Taxonomy" id="2571141"/>
    <lineage>
        <taxon>Bacteria</taxon>
        <taxon>Bacillati</taxon>
        <taxon>Actinomycetota</taxon>
        <taxon>Actinomycetes</taxon>
        <taxon>Kitasatosporales</taxon>
        <taxon>Streptomycetaceae</taxon>
        <taxon>Actinacidiphila</taxon>
    </lineage>
</organism>
<evidence type="ECO:0000313" key="6">
    <source>
        <dbReference type="Proteomes" id="UP000305778"/>
    </source>
</evidence>
<protein>
    <recommendedName>
        <fullName evidence="4">DNA helicase DnaB-like N-terminal domain-containing protein</fullName>
    </recommendedName>
</protein>
<evidence type="ECO:0000256" key="2">
    <source>
        <dbReference type="ARBA" id="ARBA00023125"/>
    </source>
</evidence>
<gene>
    <name evidence="5" type="ORF">FCI23_10700</name>
</gene>
<comment type="caution">
    <text evidence="5">The sequence shown here is derived from an EMBL/GenBank/DDBJ whole genome shotgun (WGS) entry which is preliminary data.</text>
</comment>
<evidence type="ECO:0000256" key="3">
    <source>
        <dbReference type="SAM" id="MobiDB-lite"/>
    </source>
</evidence>
<proteinExistence type="predicted"/>
<keyword evidence="2" id="KW-0238">DNA-binding</keyword>
<feature type="domain" description="DNA helicase DnaB-like N-terminal" evidence="4">
    <location>
        <begin position="18"/>
        <end position="116"/>
    </location>
</feature>
<dbReference type="EMBL" id="SUMC01000007">
    <property type="protein sequence ID" value="TKA11783.1"/>
    <property type="molecule type" value="Genomic_DNA"/>
</dbReference>
<dbReference type="Pfam" id="PF00772">
    <property type="entry name" value="DnaB"/>
    <property type="match status" value="1"/>
</dbReference>
<keyword evidence="6" id="KW-1185">Reference proteome</keyword>
<dbReference type="GO" id="GO:0006260">
    <property type="term" value="P:DNA replication"/>
    <property type="evidence" value="ECO:0007669"/>
    <property type="project" value="UniProtKB-KW"/>
</dbReference>
<dbReference type="RefSeq" id="WP_136723243.1">
    <property type="nucleotide sequence ID" value="NZ_SUMC01000007.1"/>
</dbReference>
<dbReference type="InterPro" id="IPR036185">
    <property type="entry name" value="DNA_heli_DnaB-like_N_sf"/>
</dbReference>
<dbReference type="GO" id="GO:0003677">
    <property type="term" value="F:DNA binding"/>
    <property type="evidence" value="ECO:0007669"/>
    <property type="project" value="UniProtKB-KW"/>
</dbReference>
<evidence type="ECO:0000313" key="5">
    <source>
        <dbReference type="EMBL" id="TKA11783.1"/>
    </source>
</evidence>
<feature type="region of interest" description="Disordered" evidence="3">
    <location>
        <begin position="1"/>
        <end position="23"/>
    </location>
</feature>
<sequence length="146" mass="15580">MAKTLVGAPEPQEPRRPQPTDPHAERTVLGAILTHPAVSAHFATILAVGDFAESAHQDLFSAAVAVRDRGQRTAPDAVIEELCRRDSPLGAETVHSVTSHAPVEAVALYYAAIVRDLAALRRKPSSATPEGMAPMPLRGFLVDEDD</sequence>
<evidence type="ECO:0000256" key="1">
    <source>
        <dbReference type="ARBA" id="ARBA00022705"/>
    </source>
</evidence>
<dbReference type="InterPro" id="IPR007693">
    <property type="entry name" value="DNA_helicase_DnaB-like_N"/>
</dbReference>